<dbReference type="Proteomes" id="UP000183832">
    <property type="component" value="Unassembled WGS sequence"/>
</dbReference>
<gene>
    <name evidence="1" type="ORF">CLUMA_CG016807</name>
</gene>
<proteinExistence type="predicted"/>
<evidence type="ECO:0000313" key="2">
    <source>
        <dbReference type="Proteomes" id="UP000183832"/>
    </source>
</evidence>
<organism evidence="1 2">
    <name type="scientific">Clunio marinus</name>
    <dbReference type="NCBI Taxonomy" id="568069"/>
    <lineage>
        <taxon>Eukaryota</taxon>
        <taxon>Metazoa</taxon>
        <taxon>Ecdysozoa</taxon>
        <taxon>Arthropoda</taxon>
        <taxon>Hexapoda</taxon>
        <taxon>Insecta</taxon>
        <taxon>Pterygota</taxon>
        <taxon>Neoptera</taxon>
        <taxon>Endopterygota</taxon>
        <taxon>Diptera</taxon>
        <taxon>Nematocera</taxon>
        <taxon>Chironomoidea</taxon>
        <taxon>Chironomidae</taxon>
        <taxon>Clunio</taxon>
    </lineage>
</organism>
<keyword evidence="2" id="KW-1185">Reference proteome</keyword>
<evidence type="ECO:0000313" key="1">
    <source>
        <dbReference type="EMBL" id="CRL03138.1"/>
    </source>
</evidence>
<protein>
    <submittedName>
        <fullName evidence="1">CLUMA_CG016807, isoform A</fullName>
    </submittedName>
</protein>
<accession>A0A1J1ITU7</accession>
<sequence>MKNYNSITNKNVRHITTSTKVTFNFDMNRFEQNVLVNLSKASNKSAVTFSYKSAIKTMSRKTL</sequence>
<name>A0A1J1ITU7_9DIPT</name>
<dbReference type="AlphaFoldDB" id="A0A1J1ITU7"/>
<dbReference type="EMBL" id="CVRI01000059">
    <property type="protein sequence ID" value="CRL03138.1"/>
    <property type="molecule type" value="Genomic_DNA"/>
</dbReference>
<reference evidence="1 2" key="1">
    <citation type="submission" date="2015-04" db="EMBL/GenBank/DDBJ databases">
        <authorList>
            <person name="Syromyatnikov M.Y."/>
            <person name="Popov V.N."/>
        </authorList>
    </citation>
    <scope>NUCLEOTIDE SEQUENCE [LARGE SCALE GENOMIC DNA]</scope>
</reference>